<accession>A0A4C1YA23</accession>
<proteinExistence type="predicted"/>
<evidence type="ECO:0000313" key="2">
    <source>
        <dbReference type="EMBL" id="GBP72886.1"/>
    </source>
</evidence>
<reference evidence="2 3" key="1">
    <citation type="journal article" date="2019" name="Commun. Biol.">
        <title>The bagworm genome reveals a unique fibroin gene that provides high tensile strength.</title>
        <authorList>
            <person name="Kono N."/>
            <person name="Nakamura H."/>
            <person name="Ohtoshi R."/>
            <person name="Tomita M."/>
            <person name="Numata K."/>
            <person name="Arakawa K."/>
        </authorList>
    </citation>
    <scope>NUCLEOTIDE SEQUENCE [LARGE SCALE GENOMIC DNA]</scope>
</reference>
<sequence length="104" mass="11746">MQAHCESRATNDRRRQHDDDGFACSTSLGSSNKSLVRVVVDIFSGIRRMYGESISLPRSKDGLEGQDSWNRNVKNSFRCCLSSSKWYPLVCLNHPIARSSVPLR</sequence>
<keyword evidence="3" id="KW-1185">Reference proteome</keyword>
<gene>
    <name evidence="2" type="ORF">EVAR_57433_1</name>
</gene>
<organism evidence="2 3">
    <name type="scientific">Eumeta variegata</name>
    <name type="common">Bagworm moth</name>
    <name type="synonym">Eumeta japonica</name>
    <dbReference type="NCBI Taxonomy" id="151549"/>
    <lineage>
        <taxon>Eukaryota</taxon>
        <taxon>Metazoa</taxon>
        <taxon>Ecdysozoa</taxon>
        <taxon>Arthropoda</taxon>
        <taxon>Hexapoda</taxon>
        <taxon>Insecta</taxon>
        <taxon>Pterygota</taxon>
        <taxon>Neoptera</taxon>
        <taxon>Endopterygota</taxon>
        <taxon>Lepidoptera</taxon>
        <taxon>Glossata</taxon>
        <taxon>Ditrysia</taxon>
        <taxon>Tineoidea</taxon>
        <taxon>Psychidae</taxon>
        <taxon>Oiketicinae</taxon>
        <taxon>Eumeta</taxon>
    </lineage>
</organism>
<feature type="region of interest" description="Disordered" evidence="1">
    <location>
        <begin position="1"/>
        <end position="20"/>
    </location>
</feature>
<dbReference type="Proteomes" id="UP000299102">
    <property type="component" value="Unassembled WGS sequence"/>
</dbReference>
<dbReference type="EMBL" id="BGZK01001159">
    <property type="protein sequence ID" value="GBP72886.1"/>
    <property type="molecule type" value="Genomic_DNA"/>
</dbReference>
<evidence type="ECO:0000313" key="3">
    <source>
        <dbReference type="Proteomes" id="UP000299102"/>
    </source>
</evidence>
<name>A0A4C1YA23_EUMVA</name>
<dbReference type="AlphaFoldDB" id="A0A4C1YA23"/>
<comment type="caution">
    <text evidence="2">The sequence shown here is derived from an EMBL/GenBank/DDBJ whole genome shotgun (WGS) entry which is preliminary data.</text>
</comment>
<evidence type="ECO:0000256" key="1">
    <source>
        <dbReference type="SAM" id="MobiDB-lite"/>
    </source>
</evidence>
<protein>
    <submittedName>
        <fullName evidence="2">Uncharacterized protein</fullName>
    </submittedName>
</protein>